<dbReference type="SUPFAM" id="SSF46689">
    <property type="entry name" value="Homeodomain-like"/>
    <property type="match status" value="1"/>
</dbReference>
<dbReference type="Gene3D" id="1.10.357.10">
    <property type="entry name" value="Tetracycline Repressor, domain 2"/>
    <property type="match status" value="1"/>
</dbReference>
<evidence type="ECO:0000256" key="1">
    <source>
        <dbReference type="ARBA" id="ARBA00023125"/>
    </source>
</evidence>
<dbReference type="OrthoDB" id="9810250at2"/>
<protein>
    <recommendedName>
        <fullName evidence="4">HTH tetR-type domain-containing protein</fullName>
    </recommendedName>
</protein>
<dbReference type="InterPro" id="IPR001647">
    <property type="entry name" value="HTH_TetR"/>
</dbReference>
<dbReference type="PROSITE" id="PS50977">
    <property type="entry name" value="HTH_TETR_2"/>
    <property type="match status" value="1"/>
</dbReference>
<dbReference type="Proteomes" id="UP000216024">
    <property type="component" value="Unassembled WGS sequence"/>
</dbReference>
<evidence type="ECO:0000313" key="6">
    <source>
        <dbReference type="Proteomes" id="UP000216024"/>
    </source>
</evidence>
<evidence type="ECO:0000259" key="4">
    <source>
        <dbReference type="PROSITE" id="PS50977"/>
    </source>
</evidence>
<evidence type="ECO:0000256" key="2">
    <source>
        <dbReference type="PROSITE-ProRule" id="PRU00335"/>
    </source>
</evidence>
<dbReference type="GO" id="GO:0003677">
    <property type="term" value="F:DNA binding"/>
    <property type="evidence" value="ECO:0007669"/>
    <property type="project" value="UniProtKB-UniRule"/>
</dbReference>
<dbReference type="InterPro" id="IPR050624">
    <property type="entry name" value="HTH-type_Tx_Regulator"/>
</dbReference>
<accession>A0A267MKM2</accession>
<dbReference type="AlphaFoldDB" id="A0A267MKM2"/>
<evidence type="ECO:0000256" key="3">
    <source>
        <dbReference type="SAM" id="Phobius"/>
    </source>
</evidence>
<sequence>MGKKTDLRIIRTKKSIKRAFLDLLKAKNYNKITIQDIAEEAMINRNTFYLHYLDKDDLLDQLTSECLNKLKESMNSNSNIHTIDDLGYDDFYEIIKKVFETIEEDIDFYKVILGDESIPYLSIKFTNVIKNHISEGLDKPSTFKVGERNIDHRIIYVEYMAAGLIGVIRFWINNKDKYSMEEVSRLLINMYSKDMIELLKNS</sequence>
<feature type="transmembrane region" description="Helical" evidence="3">
    <location>
        <begin position="154"/>
        <end position="172"/>
    </location>
</feature>
<organism evidence="5 6">
    <name type="scientific">Anaeromicrobium sediminis</name>
    <dbReference type="NCBI Taxonomy" id="1478221"/>
    <lineage>
        <taxon>Bacteria</taxon>
        <taxon>Bacillati</taxon>
        <taxon>Bacillota</taxon>
        <taxon>Clostridia</taxon>
        <taxon>Peptostreptococcales</taxon>
        <taxon>Thermotaleaceae</taxon>
        <taxon>Anaeromicrobium</taxon>
    </lineage>
</organism>
<keyword evidence="1 2" id="KW-0238">DNA-binding</keyword>
<keyword evidence="3" id="KW-0812">Transmembrane</keyword>
<feature type="DNA-binding region" description="H-T-H motif" evidence="2">
    <location>
        <begin position="33"/>
        <end position="52"/>
    </location>
</feature>
<dbReference type="PANTHER" id="PTHR43479">
    <property type="entry name" value="ACREF/ENVCD OPERON REPRESSOR-RELATED"/>
    <property type="match status" value="1"/>
</dbReference>
<comment type="caution">
    <text evidence="5">The sequence shown here is derived from an EMBL/GenBank/DDBJ whole genome shotgun (WGS) entry which is preliminary data.</text>
</comment>
<evidence type="ECO:0000313" key="5">
    <source>
        <dbReference type="EMBL" id="PAB60144.1"/>
    </source>
</evidence>
<name>A0A267MKM2_9FIRM</name>
<gene>
    <name evidence="5" type="ORF">CCE28_07170</name>
</gene>
<dbReference type="Pfam" id="PF14278">
    <property type="entry name" value="TetR_C_8"/>
    <property type="match status" value="1"/>
</dbReference>
<dbReference type="PANTHER" id="PTHR43479:SF7">
    <property type="entry name" value="TETR-FAMILY TRANSCRIPTIONAL REGULATOR"/>
    <property type="match status" value="1"/>
</dbReference>
<keyword evidence="3" id="KW-0472">Membrane</keyword>
<dbReference type="EMBL" id="NIBG01000004">
    <property type="protein sequence ID" value="PAB60144.1"/>
    <property type="molecule type" value="Genomic_DNA"/>
</dbReference>
<keyword evidence="6" id="KW-1185">Reference proteome</keyword>
<proteinExistence type="predicted"/>
<dbReference type="InterPro" id="IPR009057">
    <property type="entry name" value="Homeodomain-like_sf"/>
</dbReference>
<keyword evidence="3" id="KW-1133">Transmembrane helix</keyword>
<reference evidence="5 6" key="1">
    <citation type="submission" date="2017-06" db="EMBL/GenBank/DDBJ databases">
        <title>Draft genome sequence of anaerobic fermentative bacterium Anaeromicrobium sediminis DY2726D isolated from West Pacific Ocean sediments.</title>
        <authorList>
            <person name="Zeng X."/>
        </authorList>
    </citation>
    <scope>NUCLEOTIDE SEQUENCE [LARGE SCALE GENOMIC DNA]</scope>
    <source>
        <strain evidence="5 6">DY2726D</strain>
    </source>
</reference>
<feature type="domain" description="HTH tetR-type" evidence="4">
    <location>
        <begin position="10"/>
        <end position="70"/>
    </location>
</feature>
<dbReference type="InterPro" id="IPR039532">
    <property type="entry name" value="TetR_C_Firmicutes"/>
</dbReference>
<dbReference type="RefSeq" id="WP_095132423.1">
    <property type="nucleotide sequence ID" value="NZ_NIBG01000004.1"/>
</dbReference>
<dbReference type="Pfam" id="PF00440">
    <property type="entry name" value="TetR_N"/>
    <property type="match status" value="1"/>
</dbReference>